<name>A0A4R2SUK3_9PAST</name>
<dbReference type="SUPFAM" id="SSF53474">
    <property type="entry name" value="alpha/beta-Hydrolases"/>
    <property type="match status" value="1"/>
</dbReference>
<proteinExistence type="predicted"/>
<dbReference type="EMBL" id="SLYB01000025">
    <property type="protein sequence ID" value="TCP92176.1"/>
    <property type="molecule type" value="Genomic_DNA"/>
</dbReference>
<dbReference type="GO" id="GO:0016787">
    <property type="term" value="F:hydrolase activity"/>
    <property type="evidence" value="ECO:0007669"/>
    <property type="project" value="UniProtKB-KW"/>
</dbReference>
<sequence length="335" mass="36440">MKKSLLLTALLAALTFNATASDFKRLSPELQAPVKEWVRDFDTAATATAQTRAIKARLADIPQPAAKITAPANGEQPAVDLYVYRPSKAEDKKLPVIYYTHGGGYIMGVARQSGTLLQSLADRHNVVAVSVEYRLATAAPFPADINDAYHGLSYVQKNAEIFGIDPNKTILLGDSAGGGLTARLALYARDKAELPQPIGQVLIYPMLDYRTGSVESLYPEDHTGEFVWTRASNRFGWATLRSGQSIEAGQMPYFSAATATNLKGLPPTYLVVGDLDLFVHEDLDYASRLIAGNVPTRVNVIPNFYHAAQDIAPDSPEAKSFTENLNQAIAEMLPR</sequence>
<evidence type="ECO:0000313" key="4">
    <source>
        <dbReference type="EMBL" id="TCP92176.1"/>
    </source>
</evidence>
<dbReference type="InterPro" id="IPR050300">
    <property type="entry name" value="GDXG_lipolytic_enzyme"/>
</dbReference>
<protein>
    <submittedName>
        <fullName evidence="4">Acetyl esterase/lipase</fullName>
    </submittedName>
</protein>
<keyword evidence="5" id="KW-1185">Reference proteome</keyword>
<comment type="caution">
    <text evidence="4">The sequence shown here is derived from an EMBL/GenBank/DDBJ whole genome shotgun (WGS) entry which is preliminary data.</text>
</comment>
<accession>A0A4R2SUK3</accession>
<dbReference type="InterPro" id="IPR013094">
    <property type="entry name" value="AB_hydrolase_3"/>
</dbReference>
<keyword evidence="1" id="KW-0378">Hydrolase</keyword>
<evidence type="ECO:0000256" key="2">
    <source>
        <dbReference type="SAM" id="SignalP"/>
    </source>
</evidence>
<dbReference type="OrthoDB" id="9806180at2"/>
<dbReference type="InterPro" id="IPR029058">
    <property type="entry name" value="AB_hydrolase_fold"/>
</dbReference>
<gene>
    <name evidence="4" type="ORF">EDC44_12518</name>
</gene>
<evidence type="ECO:0000256" key="1">
    <source>
        <dbReference type="ARBA" id="ARBA00022801"/>
    </source>
</evidence>
<dbReference type="RefSeq" id="WP_131978336.1">
    <property type="nucleotide sequence ID" value="NZ_SLYB01000025.1"/>
</dbReference>
<evidence type="ECO:0000259" key="3">
    <source>
        <dbReference type="Pfam" id="PF07859"/>
    </source>
</evidence>
<feature type="domain" description="Alpha/beta hydrolase fold-3" evidence="3">
    <location>
        <begin position="98"/>
        <end position="308"/>
    </location>
</feature>
<feature type="chain" id="PRO_5020407035" evidence="2">
    <location>
        <begin position="21"/>
        <end position="335"/>
    </location>
</feature>
<dbReference type="Proteomes" id="UP000295763">
    <property type="component" value="Unassembled WGS sequence"/>
</dbReference>
<dbReference type="PANTHER" id="PTHR48081">
    <property type="entry name" value="AB HYDROLASE SUPERFAMILY PROTEIN C4A8.06C"/>
    <property type="match status" value="1"/>
</dbReference>
<dbReference type="Gene3D" id="3.40.50.1820">
    <property type="entry name" value="alpha/beta hydrolase"/>
    <property type="match status" value="1"/>
</dbReference>
<dbReference type="AlphaFoldDB" id="A0A4R2SUK3"/>
<feature type="signal peptide" evidence="2">
    <location>
        <begin position="1"/>
        <end position="20"/>
    </location>
</feature>
<dbReference type="Pfam" id="PF07859">
    <property type="entry name" value="Abhydrolase_3"/>
    <property type="match status" value="1"/>
</dbReference>
<organism evidence="4 5">
    <name type="scientific">Cricetibacter osteomyelitidis</name>
    <dbReference type="NCBI Taxonomy" id="1521931"/>
    <lineage>
        <taxon>Bacteria</taxon>
        <taxon>Pseudomonadati</taxon>
        <taxon>Pseudomonadota</taxon>
        <taxon>Gammaproteobacteria</taxon>
        <taxon>Pasteurellales</taxon>
        <taxon>Pasteurellaceae</taxon>
        <taxon>Cricetibacter</taxon>
    </lineage>
</organism>
<reference evidence="4 5" key="1">
    <citation type="submission" date="2019-03" db="EMBL/GenBank/DDBJ databases">
        <title>Genomic Encyclopedia of Type Strains, Phase IV (KMG-IV): sequencing the most valuable type-strain genomes for metagenomic binning, comparative biology and taxonomic classification.</title>
        <authorList>
            <person name="Goeker M."/>
        </authorList>
    </citation>
    <scope>NUCLEOTIDE SEQUENCE [LARGE SCALE GENOMIC DNA]</scope>
    <source>
        <strain evidence="4 5">DSM 28404</strain>
    </source>
</reference>
<keyword evidence="2" id="KW-0732">Signal</keyword>
<evidence type="ECO:0000313" key="5">
    <source>
        <dbReference type="Proteomes" id="UP000295763"/>
    </source>
</evidence>